<keyword evidence="5" id="KW-0282">Flagellum</keyword>
<organism evidence="5">
    <name type="scientific">hydrothermal vent metagenome</name>
    <dbReference type="NCBI Taxonomy" id="652676"/>
    <lineage>
        <taxon>unclassified sequences</taxon>
        <taxon>metagenomes</taxon>
        <taxon>ecological metagenomes</taxon>
    </lineage>
</organism>
<dbReference type="Pfam" id="PF13860">
    <property type="entry name" value="FlgD_ig"/>
    <property type="match status" value="1"/>
</dbReference>
<dbReference type="InterPro" id="IPR025965">
    <property type="entry name" value="FlgD/Vpr_Ig-like"/>
</dbReference>
<feature type="region of interest" description="Disordered" evidence="2">
    <location>
        <begin position="1"/>
        <end position="30"/>
    </location>
</feature>
<dbReference type="Pfam" id="PF03963">
    <property type="entry name" value="FlgD"/>
    <property type="match status" value="1"/>
</dbReference>
<keyword evidence="5" id="KW-0969">Cilium</keyword>
<evidence type="ECO:0000256" key="1">
    <source>
        <dbReference type="ARBA" id="ARBA00022795"/>
    </source>
</evidence>
<name>A0A3B1B2N7_9ZZZZ</name>
<evidence type="ECO:0000259" key="3">
    <source>
        <dbReference type="Pfam" id="PF13860"/>
    </source>
</evidence>
<dbReference type="Gene3D" id="2.60.40.4070">
    <property type="match status" value="1"/>
</dbReference>
<keyword evidence="5" id="KW-0966">Cell projection</keyword>
<reference evidence="5" key="1">
    <citation type="submission" date="2018-06" db="EMBL/GenBank/DDBJ databases">
        <authorList>
            <person name="Zhirakovskaya E."/>
        </authorList>
    </citation>
    <scope>NUCLEOTIDE SEQUENCE</scope>
</reference>
<dbReference type="GO" id="GO:0044781">
    <property type="term" value="P:bacterial-type flagellum organization"/>
    <property type="evidence" value="ECO:0007669"/>
    <property type="project" value="UniProtKB-KW"/>
</dbReference>
<evidence type="ECO:0000259" key="4">
    <source>
        <dbReference type="Pfam" id="PF13861"/>
    </source>
</evidence>
<dbReference type="InterPro" id="IPR005648">
    <property type="entry name" value="FlgD"/>
</dbReference>
<evidence type="ECO:0000313" key="5">
    <source>
        <dbReference type="EMBL" id="VAX12609.1"/>
    </source>
</evidence>
<dbReference type="AlphaFoldDB" id="A0A3B1B2N7"/>
<feature type="domain" description="FlgD Tudor-like" evidence="4">
    <location>
        <begin position="90"/>
        <end position="233"/>
    </location>
</feature>
<feature type="compositionally biased region" description="Polar residues" evidence="2">
    <location>
        <begin position="1"/>
        <end position="13"/>
    </location>
</feature>
<dbReference type="EMBL" id="UOFZ01000055">
    <property type="protein sequence ID" value="VAX12609.1"/>
    <property type="molecule type" value="Genomic_DNA"/>
</dbReference>
<dbReference type="InterPro" id="IPR025963">
    <property type="entry name" value="FLgD_Tudor"/>
</dbReference>
<dbReference type="Pfam" id="PF13861">
    <property type="entry name" value="FLgD_tudor"/>
    <property type="match status" value="1"/>
</dbReference>
<accession>A0A3B1B2N7</accession>
<proteinExistence type="predicted"/>
<protein>
    <submittedName>
        <fullName evidence="5">Flagellar basal-body rod modification protein FlgD</fullName>
    </submittedName>
</protein>
<dbReference type="Gene3D" id="2.30.30.910">
    <property type="match status" value="1"/>
</dbReference>
<keyword evidence="1" id="KW-1005">Bacterial flagellum biogenesis</keyword>
<gene>
    <name evidence="5" type="ORF">MNBD_GAMMA24-250</name>
</gene>
<evidence type="ECO:0000256" key="2">
    <source>
        <dbReference type="SAM" id="MobiDB-lite"/>
    </source>
</evidence>
<feature type="domain" description="FlgD/Vpr Ig-like" evidence="3">
    <location>
        <begin position="112"/>
        <end position="187"/>
    </location>
</feature>
<sequence>MENINKSSATSFESLGLTKTKKQQTKDKPQLGQEQFMKLMMTQMKNQDPFKPMADGEFLTQMAQFSAVSGLKDIKESFASLSDSLKSSYALQASSMVGRKVLIPGNLAKLPAEGEINGAVKLPESSSNLKIHILDAKGQEVKTLDMGSHSKGLVHFKWDGVKQSLNKEGELENNGRAAAGNYTIKAEIIADGKQQAVKTMVVDSVESVSLGANAQGMTLNLANGGAKAMSSVKQIF</sequence>